<organism evidence="2 3">
    <name type="scientific">Bifidobacterium phasiani</name>
    <dbReference type="NCBI Taxonomy" id="2834431"/>
    <lineage>
        <taxon>Bacteria</taxon>
        <taxon>Bacillati</taxon>
        <taxon>Actinomycetota</taxon>
        <taxon>Actinomycetes</taxon>
        <taxon>Bifidobacteriales</taxon>
        <taxon>Bifidobacteriaceae</taxon>
        <taxon>Bifidobacterium</taxon>
    </lineage>
</organism>
<comment type="caution">
    <text evidence="2">The sequence shown here is derived from an EMBL/GenBank/DDBJ whole genome shotgun (WGS) entry which is preliminary data.</text>
</comment>
<name>A0ABS6W7M5_9BIFI</name>
<dbReference type="EMBL" id="JAHBBD010000006">
    <property type="protein sequence ID" value="MBW3082503.1"/>
    <property type="molecule type" value="Genomic_DNA"/>
</dbReference>
<dbReference type="PANTHER" id="PTHR11614">
    <property type="entry name" value="PHOSPHOLIPASE-RELATED"/>
    <property type="match status" value="1"/>
</dbReference>
<dbReference type="InterPro" id="IPR022742">
    <property type="entry name" value="Hydrolase_4"/>
</dbReference>
<feature type="domain" description="Serine aminopeptidase S33" evidence="1">
    <location>
        <begin position="72"/>
        <end position="326"/>
    </location>
</feature>
<dbReference type="InterPro" id="IPR051044">
    <property type="entry name" value="MAG_DAG_Lipase"/>
</dbReference>
<evidence type="ECO:0000313" key="2">
    <source>
        <dbReference type="EMBL" id="MBW3082503.1"/>
    </source>
</evidence>
<dbReference type="Pfam" id="PF12146">
    <property type="entry name" value="Hydrolase_4"/>
    <property type="match status" value="1"/>
</dbReference>
<dbReference type="RefSeq" id="WP_219080698.1">
    <property type="nucleotide sequence ID" value="NZ_JAHBBD010000006.1"/>
</dbReference>
<gene>
    <name evidence="2" type="ORF">KIH73_03760</name>
</gene>
<evidence type="ECO:0000259" key="1">
    <source>
        <dbReference type="Pfam" id="PF12146"/>
    </source>
</evidence>
<keyword evidence="2" id="KW-0378">Hydrolase</keyword>
<dbReference type="GO" id="GO:0016787">
    <property type="term" value="F:hydrolase activity"/>
    <property type="evidence" value="ECO:0007669"/>
    <property type="project" value="UniProtKB-KW"/>
</dbReference>
<reference evidence="2 3" key="1">
    <citation type="submission" date="2021-05" db="EMBL/GenBank/DDBJ databases">
        <title>Phylogenetic classification of ten novel species belonging to the genus Bifidobacterium comprising B. colchicus sp. nov., B. abeli sp. nov., B. bicoloris sp. nov., B. guerezis sp. nov., B. rosaliae sp. nov., B. santillanensis sp. nov., B. argentati sp. nov., B. amazzoni sp. nov., B. pluviali sp. nov., and B. pinnaculum sp. nov.</title>
        <authorList>
            <person name="Lugli G.A."/>
            <person name="Ruiz Garcia L."/>
            <person name="Margolles A."/>
            <person name="Ventura M."/>
        </authorList>
    </citation>
    <scope>NUCLEOTIDE SEQUENCE [LARGE SCALE GENOMIC DNA]</scope>
    <source>
        <strain evidence="2 3">6T3</strain>
    </source>
</reference>
<sequence>MRLTLIDETRYAEEMDDVVVPALAACCDEGWMEPAQRPGLPELDDPGRLHYLCYDAGRFDALREDGATATFRGTIVLSYGFTEFAQKYSEMIWYFLLSGYSVCVLEHRGHGHSARDVDDPGVVWIDDWRRYAVDLAKFADTVAREHADGSPLYLYGHSMGGGVGAAVLEQYPSLFDKAVLSSPMIAPITAFIPNGVAAALAELACGLGLGKLPVAGQTAFCEDLDLTDYREASEPRVRWYHRQRCADPACRTNMPSYNWVREALRLSRAVLRPESCANVETPMLICQAGHDIWVRNRPQETFAARVREGGGDVRLRRFPESLHEIFSMPNDTLGRYLDCVLDFLDEPVLAAGAEDDAD</sequence>
<dbReference type="Proteomes" id="UP000812844">
    <property type="component" value="Unassembled WGS sequence"/>
</dbReference>
<evidence type="ECO:0000313" key="3">
    <source>
        <dbReference type="Proteomes" id="UP000812844"/>
    </source>
</evidence>
<accession>A0ABS6W7M5</accession>
<protein>
    <submittedName>
        <fullName evidence="2">Alpha/beta fold hydrolase</fullName>
    </submittedName>
</protein>
<keyword evidence="3" id="KW-1185">Reference proteome</keyword>
<proteinExistence type="predicted"/>